<evidence type="ECO:0000256" key="1">
    <source>
        <dbReference type="ARBA" id="ARBA00004123"/>
    </source>
</evidence>
<name>A0AAD3RZK6_NEPGR</name>
<proteinExistence type="predicted"/>
<dbReference type="InterPro" id="IPR036600">
    <property type="entry name" value="PAH_sf"/>
</dbReference>
<reference evidence="6" key="1">
    <citation type="submission" date="2023-05" db="EMBL/GenBank/DDBJ databases">
        <title>Nepenthes gracilis genome sequencing.</title>
        <authorList>
            <person name="Fukushima K."/>
        </authorList>
    </citation>
    <scope>NUCLEOTIDE SEQUENCE</scope>
    <source>
        <strain evidence="6">SING2019-196</strain>
    </source>
</reference>
<dbReference type="SUPFAM" id="SSF47762">
    <property type="entry name" value="PAH2 domain"/>
    <property type="match status" value="2"/>
</dbReference>
<dbReference type="EMBL" id="BSYO01000003">
    <property type="protein sequence ID" value="GMH01644.1"/>
    <property type="molecule type" value="Genomic_DNA"/>
</dbReference>
<dbReference type="GO" id="GO:0000118">
    <property type="term" value="C:histone deacetylase complex"/>
    <property type="evidence" value="ECO:0007669"/>
    <property type="project" value="TreeGrafter"/>
</dbReference>
<protein>
    <submittedName>
        <fullName evidence="6">Uncharacterized protein</fullName>
    </submittedName>
</protein>
<keyword evidence="3 4" id="KW-0539">Nucleus</keyword>
<keyword evidence="2" id="KW-0678">Repressor</keyword>
<feature type="region of interest" description="Disordered" evidence="5">
    <location>
        <begin position="1"/>
        <end position="29"/>
    </location>
</feature>
<evidence type="ECO:0000256" key="3">
    <source>
        <dbReference type="ARBA" id="ARBA00023242"/>
    </source>
</evidence>
<dbReference type="InterPro" id="IPR003822">
    <property type="entry name" value="PAH"/>
</dbReference>
<dbReference type="Pfam" id="PF02671">
    <property type="entry name" value="PAH"/>
    <property type="match status" value="1"/>
</dbReference>
<dbReference type="GO" id="GO:0000785">
    <property type="term" value="C:chromatin"/>
    <property type="evidence" value="ECO:0007669"/>
    <property type="project" value="TreeGrafter"/>
</dbReference>
<evidence type="ECO:0000313" key="6">
    <source>
        <dbReference type="EMBL" id="GMH01644.1"/>
    </source>
</evidence>
<dbReference type="Gene3D" id="1.20.1160.11">
    <property type="entry name" value="Paired amphipathic helix"/>
    <property type="match status" value="2"/>
</dbReference>
<dbReference type="Proteomes" id="UP001279734">
    <property type="component" value="Unassembled WGS sequence"/>
</dbReference>
<dbReference type="GO" id="GO:0003714">
    <property type="term" value="F:transcription corepressor activity"/>
    <property type="evidence" value="ECO:0007669"/>
    <property type="project" value="InterPro"/>
</dbReference>
<feature type="compositionally biased region" description="Polar residues" evidence="5">
    <location>
        <begin position="11"/>
        <end position="21"/>
    </location>
</feature>
<accession>A0AAD3RZK6</accession>
<dbReference type="GO" id="GO:0000122">
    <property type="term" value="P:negative regulation of transcription by RNA polymerase II"/>
    <property type="evidence" value="ECO:0007669"/>
    <property type="project" value="TreeGrafter"/>
</dbReference>
<evidence type="ECO:0000256" key="4">
    <source>
        <dbReference type="PROSITE-ProRule" id="PRU00810"/>
    </source>
</evidence>
<evidence type="ECO:0000256" key="5">
    <source>
        <dbReference type="SAM" id="MobiDB-lite"/>
    </source>
</evidence>
<dbReference type="InterPro" id="IPR039774">
    <property type="entry name" value="Sin3-like"/>
</dbReference>
<sequence length="171" mass="19641">MKRLREDVYMGSQTKRPQSVASYHGDAPGQPKLMVGSSIGGSSMQRLTTSDALIYLKNVKEKFCDDKEKYDEFLEVMKDFKAQRIDTTGVSARVKELFKGHRNLILGFNTFLPRGYEITLPLEDEQTPLKKPVEFDEAISFVNKIKARFQKTDHIFKSFLEIRICIGKKII</sequence>
<dbReference type="AlphaFoldDB" id="A0AAD3RZK6"/>
<dbReference type="FunFam" id="1.20.1160.11:FF:000001">
    <property type="entry name" value="Paired amphipathic helix protein Sin3"/>
    <property type="match status" value="1"/>
</dbReference>
<dbReference type="PROSITE" id="PS51477">
    <property type="entry name" value="PAH"/>
    <property type="match status" value="1"/>
</dbReference>
<comment type="caution">
    <text evidence="6">The sequence shown here is derived from an EMBL/GenBank/DDBJ whole genome shotgun (WGS) entry which is preliminary data.</text>
</comment>
<evidence type="ECO:0000313" key="7">
    <source>
        <dbReference type="Proteomes" id="UP001279734"/>
    </source>
</evidence>
<evidence type="ECO:0000256" key="2">
    <source>
        <dbReference type="ARBA" id="ARBA00022491"/>
    </source>
</evidence>
<keyword evidence="7" id="KW-1185">Reference proteome</keyword>
<dbReference type="PANTHER" id="PTHR12346:SF0">
    <property type="entry name" value="SIN3A, ISOFORM G"/>
    <property type="match status" value="1"/>
</dbReference>
<gene>
    <name evidence="6" type="ORF">Nepgr_003483</name>
</gene>
<dbReference type="PANTHER" id="PTHR12346">
    <property type="entry name" value="SIN3B-RELATED"/>
    <property type="match status" value="1"/>
</dbReference>
<organism evidence="6 7">
    <name type="scientific">Nepenthes gracilis</name>
    <name type="common">Slender pitcher plant</name>
    <dbReference type="NCBI Taxonomy" id="150966"/>
    <lineage>
        <taxon>Eukaryota</taxon>
        <taxon>Viridiplantae</taxon>
        <taxon>Streptophyta</taxon>
        <taxon>Embryophyta</taxon>
        <taxon>Tracheophyta</taxon>
        <taxon>Spermatophyta</taxon>
        <taxon>Magnoliopsida</taxon>
        <taxon>eudicotyledons</taxon>
        <taxon>Gunneridae</taxon>
        <taxon>Pentapetalae</taxon>
        <taxon>Caryophyllales</taxon>
        <taxon>Nepenthaceae</taxon>
        <taxon>Nepenthes</taxon>
    </lineage>
</organism>
<comment type="subcellular location">
    <subcellularLocation>
        <location evidence="1 4">Nucleus</location>
    </subcellularLocation>
</comment>